<feature type="domain" description="Flagellar motor switch protein FliG middle" evidence="12">
    <location>
        <begin position="122"/>
        <end position="186"/>
    </location>
</feature>
<keyword evidence="5" id="KW-1003">Cell membrane</keyword>
<evidence type="ECO:0000313" key="14">
    <source>
        <dbReference type="EMBL" id="EYD77064.1"/>
    </source>
</evidence>
<dbReference type="EMBL" id="AOSK01000036">
    <property type="protein sequence ID" value="EYD77064.1"/>
    <property type="molecule type" value="Genomic_DNA"/>
</dbReference>
<evidence type="ECO:0000256" key="3">
    <source>
        <dbReference type="ARBA" id="ARBA00010299"/>
    </source>
</evidence>
<evidence type="ECO:0000256" key="4">
    <source>
        <dbReference type="ARBA" id="ARBA00021870"/>
    </source>
</evidence>
<keyword evidence="14" id="KW-0969">Cilium</keyword>
<comment type="caution">
    <text evidence="14">The sequence shown here is derived from an EMBL/GenBank/DDBJ whole genome shotgun (WGS) entry which is preliminary data.</text>
</comment>
<evidence type="ECO:0000259" key="12">
    <source>
        <dbReference type="Pfam" id="PF14841"/>
    </source>
</evidence>
<sequence>MIRSSDAALDQRRKAAIVVRFLLSDGLRPPLSALPEDAQVALTREMGQLPLVDRATLDAVIGEFSDALEGVGLAPPSGEDAALEAMSGHISPAALARLKAEAAKRHGSDPWAAMAALGTADLAAALARESVEVAAVALSKLPVAKAAEVLGKLPGPQARRITLSVSRTAKVTPDAVRRIGRALAEEHCGTPAPAFPQAPGERLGAILNSSPPATREEVLGGLDAEDKAFAAEVRKAIFTFAHLPRRLKAADVPKVLRAIEPRVAALALAAAQKGKEDEVAAAAFLLASLPQRLAESIREEIATFDRIKPAEAESAQAAILAAVRERVALGELELVEDEDGQAAP</sequence>
<keyword evidence="15" id="KW-1185">Reference proteome</keyword>
<dbReference type="InterPro" id="IPR023087">
    <property type="entry name" value="Flg_Motor_Flig_C"/>
</dbReference>
<dbReference type="InterPro" id="IPR032779">
    <property type="entry name" value="FliG_M"/>
</dbReference>
<evidence type="ECO:0000256" key="8">
    <source>
        <dbReference type="ARBA" id="ARBA00023136"/>
    </source>
</evidence>
<dbReference type="GO" id="GO:0003774">
    <property type="term" value="F:cytoskeletal motor activity"/>
    <property type="evidence" value="ECO:0007669"/>
    <property type="project" value="InterPro"/>
</dbReference>
<dbReference type="Gene3D" id="1.10.220.30">
    <property type="match status" value="3"/>
</dbReference>
<evidence type="ECO:0000256" key="2">
    <source>
        <dbReference type="ARBA" id="ARBA00004413"/>
    </source>
</evidence>
<dbReference type="OrthoDB" id="7616820at2"/>
<dbReference type="SUPFAM" id="SSF48029">
    <property type="entry name" value="FliG"/>
    <property type="match status" value="1"/>
</dbReference>
<evidence type="ECO:0000259" key="13">
    <source>
        <dbReference type="Pfam" id="PF14842"/>
    </source>
</evidence>
<evidence type="ECO:0000313" key="15">
    <source>
        <dbReference type="Proteomes" id="UP000019666"/>
    </source>
</evidence>
<keyword evidence="6" id="KW-0145">Chemotaxis</keyword>
<evidence type="ECO:0000256" key="5">
    <source>
        <dbReference type="ARBA" id="ARBA00022475"/>
    </source>
</evidence>
<dbReference type="PRINTS" id="PR00954">
    <property type="entry name" value="FLGMOTORFLIG"/>
</dbReference>
<comment type="function">
    <text evidence="10">FliG is one of three proteins (FliG, FliN, FliM) that forms the rotor-mounted switch complex (C ring), located at the base of the basal body. This complex interacts with the CheY and CheZ chemotaxis proteins, in addition to contacting components of the motor that determine the direction of flagellar rotation.</text>
</comment>
<dbReference type="STRING" id="442562.Rumeso_01323"/>
<organism evidence="14 15">
    <name type="scientific">Rubellimicrobium mesophilum DSM 19309</name>
    <dbReference type="NCBI Taxonomy" id="442562"/>
    <lineage>
        <taxon>Bacteria</taxon>
        <taxon>Pseudomonadati</taxon>
        <taxon>Pseudomonadota</taxon>
        <taxon>Alphaproteobacteria</taxon>
        <taxon>Rhodobacterales</taxon>
        <taxon>Roseobacteraceae</taxon>
        <taxon>Rubellimicrobium</taxon>
    </lineage>
</organism>
<dbReference type="GO" id="GO:0009425">
    <property type="term" value="C:bacterial-type flagellum basal body"/>
    <property type="evidence" value="ECO:0007669"/>
    <property type="project" value="UniProtKB-SubCell"/>
</dbReference>
<evidence type="ECO:0000256" key="10">
    <source>
        <dbReference type="ARBA" id="ARBA00025598"/>
    </source>
</evidence>
<evidence type="ECO:0000256" key="7">
    <source>
        <dbReference type="ARBA" id="ARBA00022779"/>
    </source>
</evidence>
<dbReference type="Pfam" id="PF14841">
    <property type="entry name" value="FliG_M"/>
    <property type="match status" value="1"/>
</dbReference>
<keyword evidence="14" id="KW-0282">Flagellum</keyword>
<dbReference type="RefSeq" id="WP_037279535.1">
    <property type="nucleotide sequence ID" value="NZ_KK088562.1"/>
</dbReference>
<dbReference type="GO" id="GO:0006935">
    <property type="term" value="P:chemotaxis"/>
    <property type="evidence" value="ECO:0007669"/>
    <property type="project" value="UniProtKB-KW"/>
</dbReference>
<name>A0A017HTM2_9RHOB</name>
<dbReference type="InterPro" id="IPR011002">
    <property type="entry name" value="FliG_a-hlx"/>
</dbReference>
<dbReference type="Pfam" id="PF01706">
    <property type="entry name" value="FliG_C"/>
    <property type="match status" value="1"/>
</dbReference>
<comment type="similarity">
    <text evidence="3">Belongs to the FliG family.</text>
</comment>
<dbReference type="InterPro" id="IPR028263">
    <property type="entry name" value="FliG_N"/>
</dbReference>
<dbReference type="InterPro" id="IPR000090">
    <property type="entry name" value="Flg_Motor_Flig"/>
</dbReference>
<dbReference type="PANTHER" id="PTHR30534:SF0">
    <property type="entry name" value="FLAGELLAR MOTOR SWITCH PROTEIN FLIG"/>
    <property type="match status" value="1"/>
</dbReference>
<feature type="domain" description="Flagellar motor switch protein FliG N-terminal" evidence="13">
    <location>
        <begin position="9"/>
        <end position="111"/>
    </location>
</feature>
<dbReference type="Pfam" id="PF14842">
    <property type="entry name" value="FliG_N"/>
    <property type="match status" value="1"/>
</dbReference>
<keyword evidence="7" id="KW-0283">Flagellar rotation</keyword>
<keyword evidence="9" id="KW-0975">Bacterial flagellum</keyword>
<dbReference type="HOGENOM" id="CLU_047835_1_1_5"/>
<evidence type="ECO:0000256" key="6">
    <source>
        <dbReference type="ARBA" id="ARBA00022500"/>
    </source>
</evidence>
<accession>A0A017HTM2</accession>
<dbReference type="GO" id="GO:0005886">
    <property type="term" value="C:plasma membrane"/>
    <property type="evidence" value="ECO:0007669"/>
    <property type="project" value="UniProtKB-SubCell"/>
</dbReference>
<evidence type="ECO:0000256" key="1">
    <source>
        <dbReference type="ARBA" id="ARBA00004117"/>
    </source>
</evidence>
<keyword evidence="8" id="KW-0472">Membrane</keyword>
<dbReference type="GO" id="GO:0071973">
    <property type="term" value="P:bacterial-type flagellum-dependent cell motility"/>
    <property type="evidence" value="ECO:0007669"/>
    <property type="project" value="InterPro"/>
</dbReference>
<gene>
    <name evidence="14" type="ORF">Rumeso_01323</name>
</gene>
<evidence type="ECO:0000259" key="11">
    <source>
        <dbReference type="Pfam" id="PF01706"/>
    </source>
</evidence>
<comment type="subcellular location">
    <subcellularLocation>
        <location evidence="1">Bacterial flagellum basal body</location>
    </subcellularLocation>
    <subcellularLocation>
        <location evidence="2">Cell membrane</location>
        <topology evidence="2">Peripheral membrane protein</topology>
        <orientation evidence="2">Cytoplasmic side</orientation>
    </subcellularLocation>
</comment>
<feature type="domain" description="Flagellar motor switch protein FliG C-terminal" evidence="11">
    <location>
        <begin position="222"/>
        <end position="334"/>
    </location>
</feature>
<keyword evidence="14" id="KW-0966">Cell projection</keyword>
<dbReference type="Proteomes" id="UP000019666">
    <property type="component" value="Unassembled WGS sequence"/>
</dbReference>
<evidence type="ECO:0000256" key="9">
    <source>
        <dbReference type="ARBA" id="ARBA00023143"/>
    </source>
</evidence>
<proteinExistence type="inferred from homology"/>
<dbReference type="PATRIC" id="fig|442562.3.peg.1312"/>
<protein>
    <recommendedName>
        <fullName evidence="4">Flagellar motor switch protein FliG</fullName>
    </recommendedName>
</protein>
<dbReference type="PANTHER" id="PTHR30534">
    <property type="entry name" value="FLAGELLAR MOTOR SWITCH PROTEIN FLIG"/>
    <property type="match status" value="1"/>
</dbReference>
<dbReference type="AlphaFoldDB" id="A0A017HTM2"/>
<reference evidence="14 15" key="1">
    <citation type="submission" date="2013-02" db="EMBL/GenBank/DDBJ databases">
        <authorList>
            <person name="Fiebig A."/>
            <person name="Goeker M."/>
            <person name="Klenk H.-P.P."/>
        </authorList>
    </citation>
    <scope>NUCLEOTIDE SEQUENCE [LARGE SCALE GENOMIC DNA]</scope>
    <source>
        <strain evidence="14 15">DSM 19309</strain>
    </source>
</reference>